<evidence type="ECO:0000259" key="2">
    <source>
        <dbReference type="Pfam" id="PF13304"/>
    </source>
</evidence>
<comment type="caution">
    <text evidence="4">The sequence shown here is derived from an EMBL/GenBank/DDBJ whole genome shotgun (WGS) entry which is preliminary data.</text>
</comment>
<dbReference type="InterPro" id="IPR041685">
    <property type="entry name" value="AAA_GajA/Old/RecF-like"/>
</dbReference>
<dbReference type="Proteomes" id="UP000177626">
    <property type="component" value="Unassembled WGS sequence"/>
</dbReference>
<dbReference type="EMBL" id="MHKQ01000005">
    <property type="protein sequence ID" value="OGY94697.1"/>
    <property type="molecule type" value="Genomic_DNA"/>
</dbReference>
<feature type="domain" description="Endonuclease GajA/Old nuclease/RecF-like AAA" evidence="1">
    <location>
        <begin position="1"/>
        <end position="72"/>
    </location>
</feature>
<dbReference type="Gene3D" id="3.40.50.300">
    <property type="entry name" value="P-loop containing nucleotide triphosphate hydrolases"/>
    <property type="match status" value="1"/>
</dbReference>
<feature type="domain" description="OLD protein-like TOPRIM" evidence="3">
    <location>
        <begin position="293"/>
        <end position="356"/>
    </location>
</feature>
<evidence type="ECO:0000313" key="4">
    <source>
        <dbReference type="EMBL" id="OGY94697.1"/>
    </source>
</evidence>
<dbReference type="InterPro" id="IPR003959">
    <property type="entry name" value="ATPase_AAA_core"/>
</dbReference>
<organism evidence="4 5">
    <name type="scientific">Candidatus Komeilibacteria bacterium RIFOXYC1_FULL_37_11</name>
    <dbReference type="NCBI Taxonomy" id="1798555"/>
    <lineage>
        <taxon>Bacteria</taxon>
        <taxon>Candidatus Komeiliibacteriota</taxon>
    </lineage>
</organism>
<evidence type="ECO:0000313" key="5">
    <source>
        <dbReference type="Proteomes" id="UP000177626"/>
    </source>
</evidence>
<gene>
    <name evidence="4" type="ORF">A2406_02645</name>
</gene>
<dbReference type="CDD" id="cd01026">
    <property type="entry name" value="TOPRIM_OLD"/>
    <property type="match status" value="1"/>
</dbReference>
<name>A0A1G2C2N3_9BACT</name>
<proteinExistence type="predicted"/>
<accession>A0A1G2C2N3</accession>
<dbReference type="GO" id="GO:0016887">
    <property type="term" value="F:ATP hydrolysis activity"/>
    <property type="evidence" value="ECO:0007669"/>
    <property type="project" value="InterPro"/>
</dbReference>
<dbReference type="SUPFAM" id="SSF52540">
    <property type="entry name" value="P-loop containing nucleoside triphosphate hydrolases"/>
    <property type="match status" value="1"/>
</dbReference>
<dbReference type="Pfam" id="PF13175">
    <property type="entry name" value="AAA_15"/>
    <property type="match status" value="1"/>
</dbReference>
<reference evidence="4 5" key="1">
    <citation type="journal article" date="2016" name="Nat. Commun.">
        <title>Thousands of microbial genomes shed light on interconnected biogeochemical processes in an aquifer system.</title>
        <authorList>
            <person name="Anantharaman K."/>
            <person name="Brown C.T."/>
            <person name="Hug L.A."/>
            <person name="Sharon I."/>
            <person name="Castelle C.J."/>
            <person name="Probst A.J."/>
            <person name="Thomas B.C."/>
            <person name="Singh A."/>
            <person name="Wilkins M.J."/>
            <person name="Karaoz U."/>
            <person name="Brodie E.L."/>
            <person name="Williams K.H."/>
            <person name="Hubbard S.S."/>
            <person name="Banfield J.F."/>
        </authorList>
    </citation>
    <scope>NUCLEOTIDE SEQUENCE [LARGE SCALE GENOMIC DNA]</scope>
</reference>
<protein>
    <submittedName>
        <fullName evidence="4">Uncharacterized protein</fullName>
    </submittedName>
</protein>
<evidence type="ECO:0000259" key="3">
    <source>
        <dbReference type="Pfam" id="PF20469"/>
    </source>
</evidence>
<dbReference type="PANTHER" id="PTHR43581">
    <property type="entry name" value="ATP/GTP PHOSPHATASE"/>
    <property type="match status" value="1"/>
</dbReference>
<dbReference type="Pfam" id="PF13304">
    <property type="entry name" value="AAA_21"/>
    <property type="match status" value="1"/>
</dbReference>
<dbReference type="PANTHER" id="PTHR43581:SF4">
    <property type="entry name" value="ATP_GTP PHOSPHATASE"/>
    <property type="match status" value="1"/>
</dbReference>
<dbReference type="InterPro" id="IPR051396">
    <property type="entry name" value="Bact_Antivir_Def_Nuclease"/>
</dbReference>
<evidence type="ECO:0000259" key="1">
    <source>
        <dbReference type="Pfam" id="PF13175"/>
    </source>
</evidence>
<sequence>MNIERVKINYYKSIKEPMVLNFLSPSILIGQNNSGKSNILDAIEFALGNPIEGHNIFYKKADIEVDLIFDGKEQDENNFPDDKAKFILKDGERKLIFANKEIKYNKSLAILLSSKIKRLDEEAFRDYKQIELDYNSLFNYPTNLERFKEHLKSHFPKISTTKNALDVSYENEGLYEGDRRVTIDRLGSGFRRIFTMLLYIFHPRYSIVMISEPETHLHPAVIKRLLWAMQNSNFGQIIFTTHSPLFVTPISLRNLIRVVKNENNFTTAFSIDNEKYDYKRLIQELNADNLEMFFTDKVILVEGVSDRLLVRGLIDKFYQGQKDIKVIQTHGKGNVMLYLELLNIFKIPFLVILDRDAIRTNHIRDMMNYLQINLPPLSEQELINALKQYNIYILPNGDLENNYPRRYQLHDSKSNNALRAANLIGPEDYKSKVMSNLKEIIEDI</sequence>
<dbReference type="AlphaFoldDB" id="A0A1G2C2N3"/>
<dbReference type="InterPro" id="IPR027417">
    <property type="entry name" value="P-loop_NTPase"/>
</dbReference>
<dbReference type="GO" id="GO:0005524">
    <property type="term" value="F:ATP binding"/>
    <property type="evidence" value="ECO:0007669"/>
    <property type="project" value="InterPro"/>
</dbReference>
<feature type="domain" description="ATPase AAA-type core" evidence="2">
    <location>
        <begin position="121"/>
        <end position="247"/>
    </location>
</feature>
<dbReference type="InterPro" id="IPR034139">
    <property type="entry name" value="TOPRIM_OLD"/>
</dbReference>
<dbReference type="Pfam" id="PF20469">
    <property type="entry name" value="OLD-like_TOPRIM"/>
    <property type="match status" value="1"/>
</dbReference>